<protein>
    <submittedName>
        <fullName evidence="2">Uncharacterized protein</fullName>
    </submittedName>
</protein>
<organism evidence="2 3">
    <name type="scientific">Clostridium paraputrificum</name>
    <dbReference type="NCBI Taxonomy" id="29363"/>
    <lineage>
        <taxon>Bacteria</taxon>
        <taxon>Bacillati</taxon>
        <taxon>Bacillota</taxon>
        <taxon>Clostridia</taxon>
        <taxon>Eubacteriales</taxon>
        <taxon>Clostridiaceae</taxon>
        <taxon>Clostridium</taxon>
    </lineage>
</organism>
<accession>A0A1B8RMM2</accession>
<evidence type="ECO:0000313" key="2">
    <source>
        <dbReference type="EMBL" id="OBY10007.1"/>
    </source>
</evidence>
<feature type="coiled-coil region" evidence="1">
    <location>
        <begin position="263"/>
        <end position="290"/>
    </location>
</feature>
<keyword evidence="3" id="KW-1185">Reference proteome</keyword>
<proteinExistence type="predicted"/>
<gene>
    <name evidence="2" type="ORF">CP373A1_12970</name>
</gene>
<dbReference type="Proteomes" id="UP000092714">
    <property type="component" value="Unassembled WGS sequence"/>
</dbReference>
<dbReference type="EMBL" id="MAPZ01000025">
    <property type="protein sequence ID" value="OBY10007.1"/>
    <property type="molecule type" value="Genomic_DNA"/>
</dbReference>
<comment type="caution">
    <text evidence="2">The sequence shown here is derived from an EMBL/GenBank/DDBJ whole genome shotgun (WGS) entry which is preliminary data.</text>
</comment>
<evidence type="ECO:0000256" key="1">
    <source>
        <dbReference type="SAM" id="Coils"/>
    </source>
</evidence>
<dbReference type="AlphaFoldDB" id="A0A1B8RMM2"/>
<reference evidence="2 3" key="1">
    <citation type="submission" date="2016-06" db="EMBL/GenBank/DDBJ databases">
        <authorList>
            <person name="Kjaerup R.B."/>
            <person name="Dalgaard T.S."/>
            <person name="Juul-Madsen H.R."/>
        </authorList>
    </citation>
    <scope>NUCLEOTIDE SEQUENCE [LARGE SCALE GENOMIC DNA]</scope>
    <source>
        <strain evidence="2 3">373-A1</strain>
    </source>
</reference>
<dbReference type="RefSeq" id="WP_065254680.1">
    <property type="nucleotide sequence ID" value="NZ_MAPZ01000025.1"/>
</dbReference>
<evidence type="ECO:0000313" key="3">
    <source>
        <dbReference type="Proteomes" id="UP000092714"/>
    </source>
</evidence>
<sequence>MGVKCKVIGMERTENLWSNMKIEQCFVYIINACIVHGNFIEKIMVEHDNEKVRILIKGKKLRNITILKDIENINENKMLAALVYLCKECNIEVSGINSNYKTNFNFININKGNIDIQSNSTERKIDDITSISIVILEKDIHETSLKNIQKMKRKIIFSIKASYRDIINNGTNVNLFGIKCDKLKIDGILVNEGDKEINETTSVEIYRMASEKKGFDVLVNGIIIKDPNLKDIIPWSKKPFKVNGYTSKRMYILLKMNRKKIDINNIEELNKKIEILYDDIERKVKKHKREFLNNKINICLEYDRSRMDHILYKLKRTSATKVTEEILDDYYQRLEGR</sequence>
<name>A0A1B8RMM2_9CLOT</name>
<keyword evidence="1" id="KW-0175">Coiled coil</keyword>